<reference evidence="3 4" key="1">
    <citation type="submission" date="2018-05" db="EMBL/GenBank/DDBJ databases">
        <title>Genome sequencing and assembly of the regulated plant pathogen Lachnellula willkommii and related sister species for the development of diagnostic species identification markers.</title>
        <authorList>
            <person name="Giroux E."/>
            <person name="Bilodeau G."/>
        </authorList>
    </citation>
    <scope>NUCLEOTIDE SEQUENCE [LARGE SCALE GENOMIC DNA]</scope>
    <source>
        <strain evidence="3 4">CBS 172.35</strain>
    </source>
</reference>
<dbReference type="EMBL" id="QGML01000715">
    <property type="protein sequence ID" value="TVY90885.1"/>
    <property type="molecule type" value="Genomic_DNA"/>
</dbReference>
<dbReference type="PANTHER" id="PTHR17630">
    <property type="entry name" value="DIENELACTONE HYDROLASE"/>
    <property type="match status" value="1"/>
</dbReference>
<dbReference type="PANTHER" id="PTHR17630:SF80">
    <property type="entry name" value="DIENELACTONE HYDROLASE DOMAIN-CONTAINING PROTEIN"/>
    <property type="match status" value="1"/>
</dbReference>
<proteinExistence type="predicted"/>
<sequence>MADSEASANATKAPESDAAEDVPKDTPPSLVAGDTPAQAGASLGGSASGLGSSGEITPLGGIDTYISKPADYPHAPSKLLLLLTAATGLHSVNNQIQADNYAKEGFLVVMPDMFAGDPLPGSATYTEEKDPSIIEQVKMRAAETAKSFLIDLWLARNTPQKALPIVHKVLEAAKDEYADAVANGGGVYSVGYCFAGEKPDTVAWGQQQPTDEEAGVVKKGPFIKAGAIAHPTSIIREDFEGTKAPLAFICVENDQLFSEEIREYGEKYLKEKNVESEFRTYSGVPHGFAVTGDYPDDASIQARQTEAFDQMLAWLKSH</sequence>
<dbReference type="Gene3D" id="3.40.50.1820">
    <property type="entry name" value="alpha/beta hydrolase"/>
    <property type="match status" value="1"/>
</dbReference>
<dbReference type="Proteomes" id="UP000315522">
    <property type="component" value="Unassembled WGS sequence"/>
</dbReference>
<evidence type="ECO:0000256" key="1">
    <source>
        <dbReference type="SAM" id="MobiDB-lite"/>
    </source>
</evidence>
<evidence type="ECO:0000313" key="3">
    <source>
        <dbReference type="EMBL" id="TVY90885.1"/>
    </source>
</evidence>
<feature type="region of interest" description="Disordered" evidence="1">
    <location>
        <begin position="1"/>
        <end position="50"/>
    </location>
</feature>
<protein>
    <submittedName>
        <fullName evidence="3">Hydrolase</fullName>
    </submittedName>
</protein>
<dbReference type="SUPFAM" id="SSF53474">
    <property type="entry name" value="alpha/beta-Hydrolases"/>
    <property type="match status" value="1"/>
</dbReference>
<dbReference type="Pfam" id="PF01738">
    <property type="entry name" value="DLH"/>
    <property type="match status" value="1"/>
</dbReference>
<keyword evidence="3" id="KW-0378">Hydrolase</keyword>
<organism evidence="3 4">
    <name type="scientific">Lachnellula willkommii</name>
    <dbReference type="NCBI Taxonomy" id="215461"/>
    <lineage>
        <taxon>Eukaryota</taxon>
        <taxon>Fungi</taxon>
        <taxon>Dikarya</taxon>
        <taxon>Ascomycota</taxon>
        <taxon>Pezizomycotina</taxon>
        <taxon>Leotiomycetes</taxon>
        <taxon>Helotiales</taxon>
        <taxon>Lachnaceae</taxon>
        <taxon>Lachnellula</taxon>
    </lineage>
</organism>
<accession>A0A559MD35</accession>
<dbReference type="InterPro" id="IPR029058">
    <property type="entry name" value="AB_hydrolase_fold"/>
</dbReference>
<gene>
    <name evidence="3" type="primary">tropI_3</name>
    <name evidence="3" type="ORF">LAWI1_G002398</name>
</gene>
<dbReference type="AlphaFoldDB" id="A0A559MD35"/>
<name>A0A559MD35_9HELO</name>
<evidence type="ECO:0000259" key="2">
    <source>
        <dbReference type="Pfam" id="PF01738"/>
    </source>
</evidence>
<dbReference type="GO" id="GO:0016787">
    <property type="term" value="F:hydrolase activity"/>
    <property type="evidence" value="ECO:0007669"/>
    <property type="project" value="UniProtKB-KW"/>
</dbReference>
<feature type="domain" description="Dienelactone hydrolase" evidence="2">
    <location>
        <begin position="62"/>
        <end position="317"/>
    </location>
</feature>
<feature type="compositionally biased region" description="Polar residues" evidence="1">
    <location>
        <begin position="1"/>
        <end position="10"/>
    </location>
</feature>
<evidence type="ECO:0000313" key="4">
    <source>
        <dbReference type="Proteomes" id="UP000315522"/>
    </source>
</evidence>
<dbReference type="InterPro" id="IPR002925">
    <property type="entry name" value="Dienelactn_hydro"/>
</dbReference>
<keyword evidence="4" id="KW-1185">Reference proteome</keyword>
<comment type="caution">
    <text evidence="3">The sequence shown here is derived from an EMBL/GenBank/DDBJ whole genome shotgun (WGS) entry which is preliminary data.</text>
</comment>